<dbReference type="AlphaFoldDB" id="A0A4R3Y365"/>
<proteinExistence type="predicted"/>
<evidence type="ECO:0000313" key="2">
    <source>
        <dbReference type="Proteomes" id="UP000295367"/>
    </source>
</evidence>
<reference evidence="1 2" key="1">
    <citation type="submission" date="2019-03" db="EMBL/GenBank/DDBJ databases">
        <title>Genomic Encyclopedia of Type Strains, Phase IV (KMG-IV): sequencing the most valuable type-strain genomes for metagenomic binning, comparative biology and taxonomic classification.</title>
        <authorList>
            <person name="Goeker M."/>
        </authorList>
    </citation>
    <scope>NUCLEOTIDE SEQUENCE [LARGE SCALE GENOMIC DNA]</scope>
    <source>
        <strain evidence="1 2">DSM 100309</strain>
    </source>
</reference>
<dbReference type="Proteomes" id="UP000295367">
    <property type="component" value="Unassembled WGS sequence"/>
</dbReference>
<evidence type="ECO:0000313" key="1">
    <source>
        <dbReference type="EMBL" id="TCV85932.1"/>
    </source>
</evidence>
<accession>A0A4R3Y365</accession>
<keyword evidence="2" id="KW-1185">Reference proteome</keyword>
<dbReference type="EMBL" id="SMCO01000008">
    <property type="protein sequence ID" value="TCV85932.1"/>
    <property type="molecule type" value="Genomic_DNA"/>
</dbReference>
<sequence length="41" mass="4771">MIPLHPAHYYANRGCLSKNKIYRDGMRGWHALGLTFVKPEK</sequence>
<comment type="caution">
    <text evidence="1">The sequence shown here is derived from an EMBL/GenBank/DDBJ whole genome shotgun (WGS) entry which is preliminary data.</text>
</comment>
<name>A0A4R3Y365_9PROT</name>
<protein>
    <submittedName>
        <fullName evidence="1">Uncharacterized protein</fullName>
    </submittedName>
</protein>
<organism evidence="1 2">
    <name type="scientific">Sulfurirhabdus autotrophica</name>
    <dbReference type="NCBI Taxonomy" id="1706046"/>
    <lineage>
        <taxon>Bacteria</taxon>
        <taxon>Pseudomonadati</taxon>
        <taxon>Pseudomonadota</taxon>
        <taxon>Betaproteobacteria</taxon>
        <taxon>Nitrosomonadales</taxon>
        <taxon>Sulfuricellaceae</taxon>
        <taxon>Sulfurirhabdus</taxon>
    </lineage>
</organism>
<gene>
    <name evidence="1" type="ORF">EDC63_108140</name>
</gene>